<dbReference type="Pfam" id="PF16125">
    <property type="entry name" value="DUF4837"/>
    <property type="match status" value="1"/>
</dbReference>
<comment type="caution">
    <text evidence="1">The sequence shown here is derived from an EMBL/GenBank/DDBJ whole genome shotgun (WGS) entry which is preliminary data.</text>
</comment>
<proteinExistence type="predicted"/>
<reference evidence="1" key="1">
    <citation type="journal article" date="2014" name="Int. J. Syst. Evol. Microbiol.">
        <title>Complete genome sequence of Corynebacterium casei LMG S-19264T (=DSM 44701T), isolated from a smear-ripened cheese.</title>
        <authorList>
            <consortium name="US DOE Joint Genome Institute (JGI-PGF)"/>
            <person name="Walter F."/>
            <person name="Albersmeier A."/>
            <person name="Kalinowski J."/>
            <person name="Ruckert C."/>
        </authorList>
    </citation>
    <scope>NUCLEOTIDE SEQUENCE</scope>
    <source>
        <strain evidence="1">KCTC 12719</strain>
    </source>
</reference>
<dbReference type="AlphaFoldDB" id="A0A918VZK4"/>
<dbReference type="EMBL" id="BMXB01000007">
    <property type="protein sequence ID" value="GHA38935.1"/>
    <property type="molecule type" value="Genomic_DNA"/>
</dbReference>
<organism evidence="1 2">
    <name type="scientific">Salinimicrobium marinum</name>
    <dbReference type="NCBI Taxonomy" id="680283"/>
    <lineage>
        <taxon>Bacteria</taxon>
        <taxon>Pseudomonadati</taxon>
        <taxon>Bacteroidota</taxon>
        <taxon>Flavobacteriia</taxon>
        <taxon>Flavobacteriales</taxon>
        <taxon>Flavobacteriaceae</taxon>
        <taxon>Salinimicrobium</taxon>
    </lineage>
</organism>
<protein>
    <submittedName>
        <fullName evidence="1">DUF4837 domain-containing protein</fullName>
    </submittedName>
</protein>
<dbReference type="InterPro" id="IPR032286">
    <property type="entry name" value="DUF4837"/>
</dbReference>
<evidence type="ECO:0000313" key="1">
    <source>
        <dbReference type="EMBL" id="GHA38935.1"/>
    </source>
</evidence>
<dbReference type="Proteomes" id="UP000610456">
    <property type="component" value="Unassembled WGS sequence"/>
</dbReference>
<reference evidence="1" key="2">
    <citation type="submission" date="2020-09" db="EMBL/GenBank/DDBJ databases">
        <authorList>
            <person name="Sun Q."/>
            <person name="Kim S."/>
        </authorList>
    </citation>
    <scope>NUCLEOTIDE SEQUENCE</scope>
    <source>
        <strain evidence="1">KCTC 12719</strain>
    </source>
</reference>
<keyword evidence="2" id="KW-1185">Reference proteome</keyword>
<name>A0A918VZK4_9FLAO</name>
<sequence length="325" mass="36652">MYRFLLLLVAVFTFISCDDNGKENDRILSTSSGNINNLSVIMENDLWQGEVGEAIRDHLAAPVDGLPQDEPLFSMNQMPPEAFSGFTRKNRIFLKIEKGKPADIKVGNDLFAQPQTGVIVSGETDEEIASLIAENAENMISAFKKTELKEKQRRISKSLKDDSRLEEELGVSIKFPDAYRYAKDEDSFFWIRKDIPNGSMEIIVYEVPVNTIQKDSNIIGNIIEMRDSIGEQHIPGPLDSHMITEAAYAPYLFTTEVDGKFAYETKGTWETNKNVFMAGPFVNYAVLDEKNNRFVVLEGFAFAPSASKRDNMFELEAILKSAKFK</sequence>
<evidence type="ECO:0000313" key="2">
    <source>
        <dbReference type="Proteomes" id="UP000610456"/>
    </source>
</evidence>
<dbReference type="RefSeq" id="WP_189604647.1">
    <property type="nucleotide sequence ID" value="NZ_BMXB01000007.1"/>
</dbReference>
<gene>
    <name evidence="1" type="ORF">GCM10007103_20400</name>
</gene>
<dbReference type="PROSITE" id="PS51257">
    <property type="entry name" value="PROKAR_LIPOPROTEIN"/>
    <property type="match status" value="1"/>
</dbReference>
<accession>A0A918VZK4</accession>